<dbReference type="Proteomes" id="UP000655759">
    <property type="component" value="Unassembled WGS sequence"/>
</dbReference>
<sequence length="95" mass="11375">MYIVFFKLNCFESWFYKMSKKKSNRKTGVRIVKPNSENYTFLSQNNILPNSEKTETQGFGTNKKIEKLRHNSKDIKFNYRSQKIRTKQGHSPVYE</sequence>
<evidence type="ECO:0000313" key="1">
    <source>
        <dbReference type="EMBL" id="CAE6494436.1"/>
    </source>
</evidence>
<evidence type="ECO:0000313" key="2">
    <source>
        <dbReference type="Proteomes" id="UP000655759"/>
    </source>
</evidence>
<reference evidence="1" key="1">
    <citation type="submission" date="2021-02" db="EMBL/GenBank/DDBJ databases">
        <authorList>
            <person name="Han P."/>
        </authorList>
    </citation>
    <scope>NUCLEOTIDE SEQUENCE</scope>
    <source>
        <strain evidence="1">Candidatus Nitrosotenuis uzonensis 5A</strain>
    </source>
</reference>
<dbReference type="EMBL" id="CAJNAQ010000005">
    <property type="protein sequence ID" value="CAE6494436.1"/>
    <property type="molecule type" value="Genomic_DNA"/>
</dbReference>
<proteinExistence type="predicted"/>
<gene>
    <name evidence="1" type="ORF">NUZ5A_50283</name>
</gene>
<protein>
    <submittedName>
        <fullName evidence="1">Uncharacterized protein</fullName>
    </submittedName>
</protein>
<comment type="caution">
    <text evidence="1">The sequence shown here is derived from an EMBL/GenBank/DDBJ whole genome shotgun (WGS) entry which is preliminary data.</text>
</comment>
<accession>A0A812F3H8</accession>
<organism evidence="1 2">
    <name type="scientific">Candidatus Nitrosotenuis uzonensis</name>
    <dbReference type="NCBI Taxonomy" id="1407055"/>
    <lineage>
        <taxon>Archaea</taxon>
        <taxon>Nitrososphaerota</taxon>
        <taxon>Candidatus Nitrosotenuis</taxon>
    </lineage>
</organism>
<name>A0A812F3H8_9ARCH</name>
<dbReference type="AlphaFoldDB" id="A0A812F3H8"/>